<name>A0A9W5MYY6_NEISU</name>
<dbReference type="InterPro" id="IPR009752">
    <property type="entry name" value="Phage_Mu_GpJ"/>
</dbReference>
<comment type="caution">
    <text evidence="1">The sequence shown here is derived from an EMBL/GenBank/DDBJ whole genome shotgun (WGS) entry which is preliminary data.</text>
</comment>
<reference evidence="1 2" key="1">
    <citation type="submission" date="2010-01" db="EMBL/GenBank/DDBJ databases">
        <authorList>
            <person name="Weinstock G."/>
            <person name="Sodergren E."/>
            <person name="Clifton S."/>
            <person name="Fulton L."/>
            <person name="Fulton B."/>
            <person name="Courtney L."/>
            <person name="Fronick C."/>
            <person name="Harrison M."/>
            <person name="Strong C."/>
            <person name="Farmer C."/>
            <person name="Delahaunty K."/>
            <person name="Markovic C."/>
            <person name="Hall O."/>
            <person name="Minx P."/>
            <person name="Tomlinson C."/>
            <person name="Mitreva M."/>
            <person name="Nelson J."/>
            <person name="Hou S."/>
            <person name="Wollam A."/>
            <person name="Pepin K.H."/>
            <person name="Johnson M."/>
            <person name="Bhonagiri V."/>
            <person name="Nash W.E."/>
            <person name="Warren W."/>
            <person name="Chinwalla A."/>
            <person name="Mardis E.R."/>
            <person name="Wilson R.K."/>
        </authorList>
    </citation>
    <scope>NUCLEOTIDE SEQUENCE [LARGE SCALE GENOMIC DNA]</scope>
    <source>
        <strain evidence="1 2">NJ9703</strain>
    </source>
</reference>
<protein>
    <recommendedName>
        <fullName evidence="3">DUF1320 domain-containing protein</fullName>
    </recommendedName>
</protein>
<evidence type="ECO:0000313" key="1">
    <source>
        <dbReference type="EMBL" id="EFC51635.1"/>
    </source>
</evidence>
<dbReference type="Pfam" id="PF07030">
    <property type="entry name" value="Phage_Mu_Gp36"/>
    <property type="match status" value="1"/>
</dbReference>
<evidence type="ECO:0008006" key="3">
    <source>
        <dbReference type="Google" id="ProtNLM"/>
    </source>
</evidence>
<dbReference type="RefSeq" id="WP_004520447.1">
    <property type="nucleotide sequence ID" value="NZ_ACEO02000009.1"/>
</dbReference>
<gene>
    <name evidence="1" type="ORF">NEISUBOT_04890</name>
</gene>
<organism evidence="1 2">
    <name type="scientific">Neisseria subflava NJ9703</name>
    <dbReference type="NCBI Taxonomy" id="546268"/>
    <lineage>
        <taxon>Bacteria</taxon>
        <taxon>Pseudomonadati</taxon>
        <taxon>Pseudomonadota</taxon>
        <taxon>Betaproteobacteria</taxon>
        <taxon>Neisseriales</taxon>
        <taxon>Neisseriaceae</taxon>
        <taxon>Neisseria</taxon>
    </lineage>
</organism>
<accession>A0A9W5MYY6</accession>
<dbReference type="AlphaFoldDB" id="A0A9W5MYY6"/>
<evidence type="ECO:0000313" key="2">
    <source>
        <dbReference type="Proteomes" id="UP000004621"/>
    </source>
</evidence>
<dbReference type="EMBL" id="ACEO02000009">
    <property type="protein sequence ID" value="EFC51635.1"/>
    <property type="molecule type" value="Genomic_DNA"/>
</dbReference>
<dbReference type="Proteomes" id="UP000004621">
    <property type="component" value="Unassembled WGS sequence"/>
</dbReference>
<proteinExistence type="predicted"/>
<sequence>MAYATVADLVARYTEPTIAGLTDLTRLGSVNAEIAQQGLDDASAEIDGYLASRYELPLPAPVRLLSLYCCDIAVYRLATGKRQLTEDMVHRYEAAIAYLKLVASGKAGLGVAENADPKPTVQGDAVMFAAKEKVFGRDSVY</sequence>